<dbReference type="EMBL" id="OZ037944">
    <property type="protein sequence ID" value="CAL1694707.1"/>
    <property type="molecule type" value="Genomic_DNA"/>
</dbReference>
<keyword evidence="5" id="KW-0325">Glycoprotein</keyword>
<keyword evidence="6" id="KW-0732">Signal</keyword>
<dbReference type="PROSITE" id="PS00131">
    <property type="entry name" value="CARBOXYPEPT_SER_SER"/>
    <property type="match status" value="1"/>
</dbReference>
<feature type="chain" id="PRO_5044996629" description="Carboxypeptidase" evidence="6">
    <location>
        <begin position="18"/>
        <end position="563"/>
    </location>
</feature>
<keyword evidence="3 6" id="KW-0645">Protease</keyword>
<evidence type="ECO:0000256" key="5">
    <source>
        <dbReference type="ARBA" id="ARBA00023180"/>
    </source>
</evidence>
<feature type="signal peptide" evidence="6">
    <location>
        <begin position="1"/>
        <end position="17"/>
    </location>
</feature>
<dbReference type="EC" id="3.4.16.-" evidence="6"/>
<dbReference type="Gene3D" id="3.40.50.1820">
    <property type="entry name" value="alpha/beta hydrolase"/>
    <property type="match status" value="1"/>
</dbReference>
<name>A0ABP1CKS0_9APHY</name>
<dbReference type="InterPro" id="IPR018202">
    <property type="entry name" value="Ser_caboxypep_ser_AS"/>
</dbReference>
<gene>
    <name evidence="7" type="ORF">GFSPODELE1_LOCUS436</name>
</gene>
<dbReference type="PRINTS" id="PR00724">
    <property type="entry name" value="CRBOXYPTASEC"/>
</dbReference>
<evidence type="ECO:0000313" key="7">
    <source>
        <dbReference type="EMBL" id="CAL1694707.1"/>
    </source>
</evidence>
<evidence type="ECO:0000256" key="6">
    <source>
        <dbReference type="RuleBase" id="RU361156"/>
    </source>
</evidence>
<reference evidence="8" key="1">
    <citation type="submission" date="2024-04" db="EMBL/GenBank/DDBJ databases">
        <authorList>
            <person name="Shaw F."/>
            <person name="Minotto A."/>
        </authorList>
    </citation>
    <scope>NUCLEOTIDE SEQUENCE [LARGE SCALE GENOMIC DNA]</scope>
</reference>
<keyword evidence="8" id="KW-1185">Reference proteome</keyword>
<proteinExistence type="inferred from homology"/>
<evidence type="ECO:0000256" key="4">
    <source>
        <dbReference type="ARBA" id="ARBA00022801"/>
    </source>
</evidence>
<keyword evidence="4 6" id="KW-0378">Hydrolase</keyword>
<sequence length="563" mass="61810">MKTPGLLSFLALPVVWAIPTSELNAFLSSLDDYTEVTNAASSNLFGGVANGIGYVLDHAQEVLHDHLHQGQDTLEKWVHEGKQFVKQNGLTYELVTNPAFQDYQLRVTDPDLCDPTVKQHSGYLDVTDGKHLFFWFFESRTSPEKAPLTLWLNGGPGCSSITGLLFENGPCRVTNGGKSTKPFEHSWNNYSNIIFLDQPVDVGYSYSTDGSTVNTSPVAAEDVYAFIELFLARYPEYADMPFHIAAESYGGIYAPNIGSVIHLKNKELTLRPAPGVKHVNLASIILANGQTDPYVQLASVPDYVCDGPYPLFDDPEGAQCTALRSKVPTCQRLIQGCYNYNSRLTCVPAIVYCYSQLMGPVQQTGVNPYDVRKKCDRSKDGSLCYKEMAWVETWMNDAATKKALGVPAERTFQTCNTDVNQAFFSQGDGVKNAAALLPPLVNDGVRLLVYAGNADAMCNYVGNERWMEKLEHNFHAEFAKSRPVPWVTLEGGIIAGEVRSVGGNGFSAGNVTFAQVYEAGHMVPFDQPEAASDLFNRWILDVPLILNATEIASTMTVPFGGLV</sequence>
<dbReference type="Gene3D" id="1.10.287.410">
    <property type="match status" value="1"/>
</dbReference>
<evidence type="ECO:0000313" key="8">
    <source>
        <dbReference type="Proteomes" id="UP001497453"/>
    </source>
</evidence>
<evidence type="ECO:0000256" key="3">
    <source>
        <dbReference type="ARBA" id="ARBA00022670"/>
    </source>
</evidence>
<dbReference type="SUPFAM" id="SSF53474">
    <property type="entry name" value="alpha/beta-Hydrolases"/>
    <property type="match status" value="1"/>
</dbReference>
<accession>A0ABP1CKS0</accession>
<protein>
    <recommendedName>
        <fullName evidence="6">Carboxypeptidase</fullName>
        <ecNumber evidence="6">3.4.16.-</ecNumber>
    </recommendedName>
</protein>
<evidence type="ECO:0000256" key="2">
    <source>
        <dbReference type="ARBA" id="ARBA00022645"/>
    </source>
</evidence>
<evidence type="ECO:0000256" key="1">
    <source>
        <dbReference type="ARBA" id="ARBA00009431"/>
    </source>
</evidence>
<dbReference type="Proteomes" id="UP001497453">
    <property type="component" value="Chromosome 1"/>
</dbReference>
<dbReference type="PANTHER" id="PTHR11802">
    <property type="entry name" value="SERINE PROTEASE FAMILY S10 SERINE CARBOXYPEPTIDASE"/>
    <property type="match status" value="1"/>
</dbReference>
<dbReference type="PANTHER" id="PTHR11802:SF452">
    <property type="entry name" value="CARBOXYPEPTIDASE"/>
    <property type="match status" value="1"/>
</dbReference>
<comment type="similarity">
    <text evidence="1 6">Belongs to the peptidase S10 family.</text>
</comment>
<dbReference type="InterPro" id="IPR029058">
    <property type="entry name" value="AB_hydrolase_fold"/>
</dbReference>
<dbReference type="Pfam" id="PF00450">
    <property type="entry name" value="Peptidase_S10"/>
    <property type="match status" value="1"/>
</dbReference>
<keyword evidence="2 6" id="KW-0121">Carboxypeptidase</keyword>
<organism evidence="7 8">
    <name type="scientific">Somion occarium</name>
    <dbReference type="NCBI Taxonomy" id="3059160"/>
    <lineage>
        <taxon>Eukaryota</taxon>
        <taxon>Fungi</taxon>
        <taxon>Dikarya</taxon>
        <taxon>Basidiomycota</taxon>
        <taxon>Agaricomycotina</taxon>
        <taxon>Agaricomycetes</taxon>
        <taxon>Polyporales</taxon>
        <taxon>Cerrenaceae</taxon>
        <taxon>Somion</taxon>
    </lineage>
</organism>
<dbReference type="InterPro" id="IPR001563">
    <property type="entry name" value="Peptidase_S10"/>
</dbReference>